<dbReference type="AlphaFoldDB" id="Q30PX1"/>
<dbReference type="RefSeq" id="WP_011373301.1">
    <property type="nucleotide sequence ID" value="NC_007575.1"/>
</dbReference>
<sequence>MHEQTTLIRLNDKISAIVEHYKMLKEENEALRLESVRLRAEGELKSQEISKLIEQNALKDSEIESIVDKLESIMA</sequence>
<organism evidence="2 3">
    <name type="scientific">Sulfurimonas denitrificans (strain ATCC 33889 / DSM 1251)</name>
    <name type="common">Thiomicrospira denitrificans (strain ATCC 33889 / DSM 1251)</name>
    <dbReference type="NCBI Taxonomy" id="326298"/>
    <lineage>
        <taxon>Bacteria</taxon>
        <taxon>Pseudomonadati</taxon>
        <taxon>Campylobacterota</taxon>
        <taxon>Epsilonproteobacteria</taxon>
        <taxon>Campylobacterales</taxon>
        <taxon>Sulfurimonadaceae</taxon>
        <taxon>Sulfurimonas</taxon>
    </lineage>
</organism>
<proteinExistence type="predicted"/>
<evidence type="ECO:0000256" key="1">
    <source>
        <dbReference type="SAM" id="Coils"/>
    </source>
</evidence>
<gene>
    <name evidence="2" type="ordered locus">Suden_1683</name>
</gene>
<accession>Q30PX1</accession>
<dbReference type="KEGG" id="tdn:Suden_1683"/>
<name>Q30PX1_SULDN</name>
<dbReference type="EMBL" id="CP000153">
    <property type="protein sequence ID" value="ABB44960.1"/>
    <property type="molecule type" value="Genomic_DNA"/>
</dbReference>
<evidence type="ECO:0000313" key="2">
    <source>
        <dbReference type="EMBL" id="ABB44960.1"/>
    </source>
</evidence>
<keyword evidence="3" id="KW-1185">Reference proteome</keyword>
<evidence type="ECO:0000313" key="3">
    <source>
        <dbReference type="Proteomes" id="UP000002714"/>
    </source>
</evidence>
<evidence type="ECO:0008006" key="4">
    <source>
        <dbReference type="Google" id="ProtNLM"/>
    </source>
</evidence>
<reference evidence="2 3" key="1">
    <citation type="journal article" date="2008" name="Appl. Environ. Microbiol.">
        <title>Genome of the epsilonproteobacterial chemolithoautotroph Sulfurimonas denitrificans.</title>
        <authorList>
            <person name="Sievert S.M."/>
            <person name="Scott K.M."/>
            <person name="Klotz M.G."/>
            <person name="Chain P.S.G."/>
            <person name="Hauser L.J."/>
            <person name="Hemp J."/>
            <person name="Huegler M."/>
            <person name="Land M."/>
            <person name="Lapidus A."/>
            <person name="Larimer F.W."/>
            <person name="Lucas S."/>
            <person name="Malfatti S.A."/>
            <person name="Meyer F."/>
            <person name="Paulsen I.T."/>
            <person name="Ren Q."/>
            <person name="Simon J."/>
            <person name="Bailey K."/>
            <person name="Diaz E."/>
            <person name="Fitzpatrick K.A."/>
            <person name="Glover B."/>
            <person name="Gwatney N."/>
            <person name="Korajkic A."/>
            <person name="Long A."/>
            <person name="Mobberley J.M."/>
            <person name="Pantry S.N."/>
            <person name="Pazder G."/>
            <person name="Peterson S."/>
            <person name="Quintanilla J.D."/>
            <person name="Sprinkle R."/>
            <person name="Stephens J."/>
            <person name="Thomas P."/>
            <person name="Vaughn R."/>
            <person name="Weber M.J."/>
            <person name="Wooten L.L."/>
        </authorList>
    </citation>
    <scope>NUCLEOTIDE SEQUENCE [LARGE SCALE GENOMIC DNA]</scope>
    <source>
        <strain evidence="3">ATCC 33889 / DSM 1251</strain>
    </source>
</reference>
<keyword evidence="1" id="KW-0175">Coiled coil</keyword>
<dbReference type="OrthoDB" id="5362376at2"/>
<dbReference type="HOGENOM" id="CLU_180687_2_0_7"/>
<protein>
    <recommendedName>
        <fullName evidence="4">Cell division protein ZapB</fullName>
    </recommendedName>
</protein>
<feature type="coiled-coil region" evidence="1">
    <location>
        <begin position="14"/>
        <end position="41"/>
    </location>
</feature>
<dbReference type="STRING" id="326298.Suden_1683"/>
<dbReference type="Proteomes" id="UP000002714">
    <property type="component" value="Chromosome"/>
</dbReference>